<dbReference type="InterPro" id="IPR036388">
    <property type="entry name" value="WH-like_DNA-bd_sf"/>
</dbReference>
<dbReference type="SMART" id="SM00347">
    <property type="entry name" value="HTH_MARR"/>
    <property type="match status" value="1"/>
</dbReference>
<gene>
    <name evidence="2" type="ORF">CGZ93_15230</name>
</gene>
<dbReference type="AlphaFoldDB" id="A0A255GUS5"/>
<dbReference type="SUPFAM" id="SSF46785">
    <property type="entry name" value="Winged helix' DNA-binding domain"/>
    <property type="match status" value="1"/>
</dbReference>
<dbReference type="PRINTS" id="PR00598">
    <property type="entry name" value="HTHMARR"/>
</dbReference>
<evidence type="ECO:0000313" key="3">
    <source>
        <dbReference type="Proteomes" id="UP000216311"/>
    </source>
</evidence>
<evidence type="ECO:0000313" key="2">
    <source>
        <dbReference type="EMBL" id="OYO18343.1"/>
    </source>
</evidence>
<organism evidence="2 3">
    <name type="scientific">Enemella dayhoffiae</name>
    <dbReference type="NCBI Taxonomy" id="2016507"/>
    <lineage>
        <taxon>Bacteria</taxon>
        <taxon>Bacillati</taxon>
        <taxon>Actinomycetota</taxon>
        <taxon>Actinomycetes</taxon>
        <taxon>Propionibacteriales</taxon>
        <taxon>Propionibacteriaceae</taxon>
        <taxon>Enemella</taxon>
    </lineage>
</organism>
<comment type="caution">
    <text evidence="2">The sequence shown here is derived from an EMBL/GenBank/DDBJ whole genome shotgun (WGS) entry which is preliminary data.</text>
</comment>
<feature type="domain" description="HTH marR-type" evidence="1">
    <location>
        <begin position="29"/>
        <end position="163"/>
    </location>
</feature>
<dbReference type="InterPro" id="IPR036390">
    <property type="entry name" value="WH_DNA-bd_sf"/>
</dbReference>
<dbReference type="RefSeq" id="WP_094365010.1">
    <property type="nucleotide sequence ID" value="NZ_NMVQ01000044.1"/>
</dbReference>
<dbReference type="EMBL" id="NMVQ01000044">
    <property type="protein sequence ID" value="OYO18343.1"/>
    <property type="molecule type" value="Genomic_DNA"/>
</dbReference>
<keyword evidence="3" id="KW-1185">Reference proteome</keyword>
<reference evidence="2 3" key="1">
    <citation type="submission" date="2017-07" db="EMBL/GenBank/DDBJ databases">
        <title>Draft whole genome sequences of clinical Proprionibacteriaceae strains.</title>
        <authorList>
            <person name="Bernier A.-M."/>
            <person name="Bernard K."/>
            <person name="Domingo M.-C."/>
        </authorList>
    </citation>
    <scope>NUCLEOTIDE SEQUENCE [LARGE SCALE GENOMIC DNA]</scope>
    <source>
        <strain evidence="2 3">NML 130396</strain>
    </source>
</reference>
<dbReference type="GO" id="GO:0006950">
    <property type="term" value="P:response to stress"/>
    <property type="evidence" value="ECO:0007669"/>
    <property type="project" value="TreeGrafter"/>
</dbReference>
<dbReference type="Pfam" id="PF01047">
    <property type="entry name" value="MarR"/>
    <property type="match status" value="1"/>
</dbReference>
<evidence type="ECO:0000259" key="1">
    <source>
        <dbReference type="PROSITE" id="PS50995"/>
    </source>
</evidence>
<dbReference type="Gene3D" id="1.10.10.10">
    <property type="entry name" value="Winged helix-like DNA-binding domain superfamily/Winged helix DNA-binding domain"/>
    <property type="match status" value="1"/>
</dbReference>
<dbReference type="Proteomes" id="UP000216311">
    <property type="component" value="Unassembled WGS sequence"/>
</dbReference>
<protein>
    <submittedName>
        <fullName evidence="2">MarR family transcriptional regulator</fullName>
    </submittedName>
</protein>
<proteinExistence type="predicted"/>
<dbReference type="PANTHER" id="PTHR33164">
    <property type="entry name" value="TRANSCRIPTIONAL REGULATOR, MARR FAMILY"/>
    <property type="match status" value="1"/>
</dbReference>
<name>A0A255GUS5_9ACTN</name>
<sequence length="177" mass="19637">MTKRSVRPDAVDDIIATWAVTRPGLDVSAMEVFGRLHRSFLLYRQQISDRFEELGTNVAGFDVMAALRRAPNFRMSAGDLAHQTLVTTGGLTLRVRKLEAAGLVRRSRDANDNRVVHVQLTDAGRKLVDEVADEHFASLTQMLAGLSNRTQESLADQLAQLERSLRSAAPELEPREA</sequence>
<dbReference type="InterPro" id="IPR000835">
    <property type="entry name" value="HTH_MarR-typ"/>
</dbReference>
<dbReference type="GO" id="GO:0003700">
    <property type="term" value="F:DNA-binding transcription factor activity"/>
    <property type="evidence" value="ECO:0007669"/>
    <property type="project" value="InterPro"/>
</dbReference>
<dbReference type="PANTHER" id="PTHR33164:SF104">
    <property type="entry name" value="TRANSCRIPTIONAL REGULATORY PROTEIN"/>
    <property type="match status" value="1"/>
</dbReference>
<dbReference type="InterPro" id="IPR039422">
    <property type="entry name" value="MarR/SlyA-like"/>
</dbReference>
<dbReference type="PROSITE" id="PS50995">
    <property type="entry name" value="HTH_MARR_2"/>
    <property type="match status" value="1"/>
</dbReference>
<accession>A0A255GUS5</accession>
<dbReference type="OrthoDB" id="3237509at2"/>